<keyword evidence="1" id="KW-0479">Metal-binding</keyword>
<dbReference type="PANTHER" id="PTHR47840">
    <property type="entry name" value="ZN(II)2CYS6 TRANSCRIPTION FACTOR (EUROFUNG)-RELATED"/>
    <property type="match status" value="1"/>
</dbReference>
<evidence type="ECO:0000256" key="3">
    <source>
        <dbReference type="ARBA" id="ARBA00023125"/>
    </source>
</evidence>
<evidence type="ECO:0000256" key="2">
    <source>
        <dbReference type="ARBA" id="ARBA00023015"/>
    </source>
</evidence>
<dbReference type="PROSITE" id="PS50048">
    <property type="entry name" value="ZN2_CY6_FUNGAL_2"/>
    <property type="match status" value="1"/>
</dbReference>
<name>A0A9W4N843_PENOL</name>
<evidence type="ECO:0000259" key="7">
    <source>
        <dbReference type="PROSITE" id="PS50048"/>
    </source>
</evidence>
<dbReference type="EMBL" id="CAJVOS010000104">
    <property type="protein sequence ID" value="CAG8295133.1"/>
    <property type="molecule type" value="Genomic_DNA"/>
</dbReference>
<evidence type="ECO:0000256" key="4">
    <source>
        <dbReference type="ARBA" id="ARBA00023163"/>
    </source>
</evidence>
<dbReference type="GO" id="GO:0008270">
    <property type="term" value="F:zinc ion binding"/>
    <property type="evidence" value="ECO:0007669"/>
    <property type="project" value="InterPro"/>
</dbReference>
<dbReference type="SUPFAM" id="SSF57701">
    <property type="entry name" value="Zn2/Cys6 DNA-binding domain"/>
    <property type="match status" value="1"/>
</dbReference>
<keyword evidence="9" id="KW-1185">Reference proteome</keyword>
<proteinExistence type="predicted"/>
<comment type="caution">
    <text evidence="8">The sequence shown here is derived from an EMBL/GenBank/DDBJ whole genome shotgun (WGS) entry which is preliminary data.</text>
</comment>
<sequence length="769" mass="86052">MLALFDFTHADMADTFNISSEPTLKRRKVRKGTRSCWECRRRKEKCTFDSSADICIRCHRRGSKCVGQEFPETCDSVNLLPQEGDCVAKDSRVDDACKQFPELSELPVHLMSSENETPAHNILTPRSSNILSPDVQNSFASSEVAGYGILQNDSQFRKTRRLRGSSGQLNELSQTLHQLLPARKDADRIIESSRGISTLFFQMNATPYNELDRDGSMAPESLFKRPNSTVHPILIARYMLYIANLLQHMHPTSGSIFNGLSEPPQEIMDRLTHSVSDLIISNDDLIACIEGLECMLIESWFQVNGGNLRKALITVRRALTIAQLMGYHRPVSHLKCRALDPQTKPHPRFLWFHCVFLERHICTMLSLPQTTLDCSMASQESLENDTPMGRLERIHCVISSRILERNHSSQPIHDYSLTKAIDEDLKQAAAKLPCKWWLVADLASVKDQPDALFWKMRRLFHQLYHYNLLVQLHLPYMINSSTDKDFNYSRIACVNAAREVLSRFLAFRNFNKFAFSCRTYDFFGLMAGLTLLIAHLDSHRRTAAIAASSPVQTMTPEDLLAHQRPSDLALVEQIQESMVHSSQLHGDALNTQSARLLKRLMNIEAQAAGKVALNASDTPSQTFPMLDSSDENHIHLNVPYAGTVQITPSGIISKLPKLPVNLGSAENDSNRSILGSTPNNSSSLNGNMCSGITPPDNLGEISHMGSTVGPTNDLYPDAETHHTSQYPDSVDGSVLQGLEDPLLTAGTDDWAFQGVDMAFFDNLMRWGGI</sequence>
<dbReference type="PROSITE" id="PS00463">
    <property type="entry name" value="ZN2_CY6_FUNGAL_1"/>
    <property type="match status" value="1"/>
</dbReference>
<dbReference type="PANTHER" id="PTHR47840:SF1">
    <property type="entry name" value="ZN(II)2CYS6 TRANSCRIPTION FACTOR (EUROFUNG)"/>
    <property type="match status" value="1"/>
</dbReference>
<protein>
    <recommendedName>
        <fullName evidence="7">Zn(2)-C6 fungal-type domain-containing protein</fullName>
    </recommendedName>
</protein>
<dbReference type="GO" id="GO:0006351">
    <property type="term" value="P:DNA-templated transcription"/>
    <property type="evidence" value="ECO:0007669"/>
    <property type="project" value="InterPro"/>
</dbReference>
<accession>A0A9W4N843</accession>
<dbReference type="GO" id="GO:0000981">
    <property type="term" value="F:DNA-binding transcription factor activity, RNA polymerase II-specific"/>
    <property type="evidence" value="ECO:0007669"/>
    <property type="project" value="InterPro"/>
</dbReference>
<feature type="compositionally biased region" description="Polar residues" evidence="6">
    <location>
        <begin position="664"/>
        <end position="690"/>
    </location>
</feature>
<organism evidence="8 9">
    <name type="scientific">Penicillium olsonii</name>
    <dbReference type="NCBI Taxonomy" id="99116"/>
    <lineage>
        <taxon>Eukaryota</taxon>
        <taxon>Fungi</taxon>
        <taxon>Dikarya</taxon>
        <taxon>Ascomycota</taxon>
        <taxon>Pezizomycotina</taxon>
        <taxon>Eurotiomycetes</taxon>
        <taxon>Eurotiomycetidae</taxon>
        <taxon>Eurotiales</taxon>
        <taxon>Aspergillaceae</taxon>
        <taxon>Penicillium</taxon>
    </lineage>
</organism>
<keyword evidence="3" id="KW-0238">DNA-binding</keyword>
<keyword evidence="5" id="KW-0539">Nucleus</keyword>
<dbReference type="AlphaFoldDB" id="A0A9W4N843"/>
<feature type="domain" description="Zn(2)-C6 fungal-type" evidence="7">
    <location>
        <begin position="35"/>
        <end position="66"/>
    </location>
</feature>
<dbReference type="Proteomes" id="UP001153618">
    <property type="component" value="Unassembled WGS sequence"/>
</dbReference>
<evidence type="ECO:0000313" key="8">
    <source>
        <dbReference type="EMBL" id="CAG8295133.1"/>
    </source>
</evidence>
<evidence type="ECO:0000256" key="5">
    <source>
        <dbReference type="ARBA" id="ARBA00023242"/>
    </source>
</evidence>
<dbReference type="InterPro" id="IPR007219">
    <property type="entry name" value="XnlR_reg_dom"/>
</dbReference>
<dbReference type="InterPro" id="IPR036864">
    <property type="entry name" value="Zn2-C6_fun-type_DNA-bd_sf"/>
</dbReference>
<dbReference type="GO" id="GO:0003677">
    <property type="term" value="F:DNA binding"/>
    <property type="evidence" value="ECO:0007669"/>
    <property type="project" value="UniProtKB-KW"/>
</dbReference>
<evidence type="ECO:0000256" key="1">
    <source>
        <dbReference type="ARBA" id="ARBA00022723"/>
    </source>
</evidence>
<gene>
    <name evidence="8" type="ORF">POLS_LOCUS9779</name>
</gene>
<dbReference type="OrthoDB" id="5392779at2759"/>
<dbReference type="SMART" id="SM00906">
    <property type="entry name" value="Fungal_trans"/>
    <property type="match status" value="1"/>
</dbReference>
<keyword evidence="2" id="KW-0805">Transcription regulation</keyword>
<reference evidence="8" key="1">
    <citation type="submission" date="2021-07" db="EMBL/GenBank/DDBJ databases">
        <authorList>
            <person name="Branca A.L. A."/>
        </authorList>
    </citation>
    <scope>NUCLEOTIDE SEQUENCE</scope>
</reference>
<dbReference type="SMART" id="SM00066">
    <property type="entry name" value="GAL4"/>
    <property type="match status" value="1"/>
</dbReference>
<dbReference type="CDD" id="cd00067">
    <property type="entry name" value="GAL4"/>
    <property type="match status" value="1"/>
</dbReference>
<keyword evidence="4" id="KW-0804">Transcription</keyword>
<dbReference type="CDD" id="cd12148">
    <property type="entry name" value="fungal_TF_MHR"/>
    <property type="match status" value="1"/>
</dbReference>
<feature type="region of interest" description="Disordered" evidence="6">
    <location>
        <begin position="663"/>
        <end position="731"/>
    </location>
</feature>
<dbReference type="InterPro" id="IPR001138">
    <property type="entry name" value="Zn2Cys6_DnaBD"/>
</dbReference>
<evidence type="ECO:0000313" key="9">
    <source>
        <dbReference type="Proteomes" id="UP001153618"/>
    </source>
</evidence>
<evidence type="ECO:0000256" key="6">
    <source>
        <dbReference type="SAM" id="MobiDB-lite"/>
    </source>
</evidence>